<accession>A0ACA9RRB5</accession>
<evidence type="ECO:0000313" key="2">
    <source>
        <dbReference type="Proteomes" id="UP000789920"/>
    </source>
</evidence>
<organism evidence="1 2">
    <name type="scientific">Racocetra persica</name>
    <dbReference type="NCBI Taxonomy" id="160502"/>
    <lineage>
        <taxon>Eukaryota</taxon>
        <taxon>Fungi</taxon>
        <taxon>Fungi incertae sedis</taxon>
        <taxon>Mucoromycota</taxon>
        <taxon>Glomeromycotina</taxon>
        <taxon>Glomeromycetes</taxon>
        <taxon>Diversisporales</taxon>
        <taxon>Gigasporaceae</taxon>
        <taxon>Racocetra</taxon>
    </lineage>
</organism>
<name>A0ACA9RRB5_9GLOM</name>
<protein>
    <submittedName>
        <fullName evidence="1">14033_t:CDS:1</fullName>
    </submittedName>
</protein>
<keyword evidence="2" id="KW-1185">Reference proteome</keyword>
<gene>
    <name evidence="1" type="ORF">RPERSI_LOCUS21419</name>
</gene>
<dbReference type="Proteomes" id="UP000789920">
    <property type="component" value="Unassembled WGS sequence"/>
</dbReference>
<proteinExistence type="predicted"/>
<sequence length="41" mass="4580">KTGRMCAPIKRDSFQNSEEYTALDGIENAKLTCKCGMNVKK</sequence>
<dbReference type="EMBL" id="CAJVQC010062701">
    <property type="protein sequence ID" value="CAG8802938.1"/>
    <property type="molecule type" value="Genomic_DNA"/>
</dbReference>
<reference evidence="1" key="1">
    <citation type="submission" date="2021-06" db="EMBL/GenBank/DDBJ databases">
        <authorList>
            <person name="Kallberg Y."/>
            <person name="Tangrot J."/>
            <person name="Rosling A."/>
        </authorList>
    </citation>
    <scope>NUCLEOTIDE SEQUENCE</scope>
    <source>
        <strain evidence="1">MA461A</strain>
    </source>
</reference>
<evidence type="ECO:0000313" key="1">
    <source>
        <dbReference type="EMBL" id="CAG8802938.1"/>
    </source>
</evidence>
<comment type="caution">
    <text evidence="1">The sequence shown here is derived from an EMBL/GenBank/DDBJ whole genome shotgun (WGS) entry which is preliminary data.</text>
</comment>
<feature type="non-terminal residue" evidence="1">
    <location>
        <position position="1"/>
    </location>
</feature>